<feature type="region of interest" description="Disordered" evidence="1">
    <location>
        <begin position="431"/>
        <end position="453"/>
    </location>
</feature>
<dbReference type="PANTHER" id="PTHR31569:SF4">
    <property type="entry name" value="SWIM-TYPE DOMAIN-CONTAINING PROTEIN"/>
    <property type="match status" value="1"/>
</dbReference>
<dbReference type="EC" id="1.2.1.27" evidence="3"/>
<evidence type="ECO:0000256" key="1">
    <source>
        <dbReference type="SAM" id="MobiDB-lite"/>
    </source>
</evidence>
<dbReference type="Pfam" id="PF10551">
    <property type="entry name" value="MULE"/>
    <property type="match status" value="1"/>
</dbReference>
<evidence type="ECO:0000259" key="2">
    <source>
        <dbReference type="Pfam" id="PF10551"/>
    </source>
</evidence>
<dbReference type="CDD" id="cd22744">
    <property type="entry name" value="OTU"/>
    <property type="match status" value="1"/>
</dbReference>
<dbReference type="InterPro" id="IPR052579">
    <property type="entry name" value="Zinc_finger_SWIM"/>
</dbReference>
<accession>A0A0B2P7G5</accession>
<gene>
    <name evidence="3" type="ORF">glysoja_028054</name>
</gene>
<reference evidence="3" key="1">
    <citation type="submission" date="2014-07" db="EMBL/GenBank/DDBJ databases">
        <title>Identification of a novel salt tolerance gene in wild soybean by whole-genome sequencing.</title>
        <authorList>
            <person name="Lam H.-M."/>
            <person name="Qi X."/>
            <person name="Li M.-W."/>
            <person name="Liu X."/>
            <person name="Xie M."/>
            <person name="Ni M."/>
            <person name="Xu X."/>
        </authorList>
    </citation>
    <scope>NUCLEOTIDE SEQUENCE [LARGE SCALE GENOMIC DNA]</scope>
    <source>
        <tissue evidence="3">Root</tissue>
    </source>
</reference>
<dbReference type="GO" id="GO:0004491">
    <property type="term" value="F:methylmalonate-semialdehyde dehydrogenase (acylating, NAD) activity"/>
    <property type="evidence" value="ECO:0007669"/>
    <property type="project" value="UniProtKB-EC"/>
</dbReference>
<dbReference type="Proteomes" id="UP000053555">
    <property type="component" value="Unassembled WGS sequence"/>
</dbReference>
<feature type="domain" description="MULE transposase" evidence="2">
    <location>
        <begin position="192"/>
        <end position="278"/>
    </location>
</feature>
<name>A0A0B2P7G5_GLYSO</name>
<feature type="non-terminal residue" evidence="3">
    <location>
        <position position="1"/>
    </location>
</feature>
<dbReference type="InterPro" id="IPR018289">
    <property type="entry name" value="MULE_transposase_dom"/>
</dbReference>
<proteinExistence type="predicted"/>
<protein>
    <submittedName>
        <fullName evidence="3">Protein FAR1-RELATED SEQUENCE 5</fullName>
        <ecNumber evidence="3">1.2.1.27</ecNumber>
    </submittedName>
</protein>
<keyword evidence="3" id="KW-0560">Oxidoreductase</keyword>
<evidence type="ECO:0000313" key="3">
    <source>
        <dbReference type="EMBL" id="KHN05156.1"/>
    </source>
</evidence>
<dbReference type="EMBL" id="KN668752">
    <property type="protein sequence ID" value="KHN05156.1"/>
    <property type="molecule type" value="Genomic_DNA"/>
</dbReference>
<organism evidence="3">
    <name type="scientific">Glycine soja</name>
    <name type="common">Wild soybean</name>
    <dbReference type="NCBI Taxonomy" id="3848"/>
    <lineage>
        <taxon>Eukaryota</taxon>
        <taxon>Viridiplantae</taxon>
        <taxon>Streptophyta</taxon>
        <taxon>Embryophyta</taxon>
        <taxon>Tracheophyta</taxon>
        <taxon>Spermatophyta</taxon>
        <taxon>Magnoliopsida</taxon>
        <taxon>eudicotyledons</taxon>
        <taxon>Gunneridae</taxon>
        <taxon>Pentapetalae</taxon>
        <taxon>rosids</taxon>
        <taxon>fabids</taxon>
        <taxon>Fabales</taxon>
        <taxon>Fabaceae</taxon>
        <taxon>Papilionoideae</taxon>
        <taxon>50 kb inversion clade</taxon>
        <taxon>NPAAA clade</taxon>
        <taxon>indigoferoid/millettioid clade</taxon>
        <taxon>Phaseoleae</taxon>
        <taxon>Glycine</taxon>
        <taxon>Glycine subgen. Soja</taxon>
    </lineage>
</organism>
<sequence length="640" mass="73482">FMAVIIRSDTNTGSRGKTSFVLIGCERSGEYKCRKKEFVRKETETRKCGCPFKLRGKPVVGGQGWMVKLMCDIHNHELAKSLVGHPCAGRLTKAEKTLIADMTKSMVKPKNILLTLKEHNANSCTTIKQIYNARSAYRCSIRGSDTKMQHLMKFLERDQYIHWHRLKDEDVIRDIFWCHPDAVKLVNACNLVFLIDSTYKTNRYRLPLLDFVGVTPTRMTFFAGFAYLEGERLNNVVWALERFRFIFLRRDALPGVIVTGRDLTLMNAVKTVFPEYTMNNMMMLQHTEIKASFETSTHVVGHVFKKTLYKSLLGMVSRYALNQIAAEFERVHYAGKNPSSCGCVVRTTLGLPCACELSKYVGGCIPLDSIHMFWRRLSFSDQGLSEPEVSIKEEMETISKRYEELDVCGKFTLKSKLWEIAYPDQNSMCPPPAKVNTKGASKKPMNRNPRSTKGDPSYWEYVNAFHSVQNNNSSVRRSASFSEQPNPRRIMPMLDQFQPFIHDFIDNIIDVKADKNCGYWSVGDLLGMSEDSWSLVHNHLLKEHDKFSDDYIKLFGGTDRFEKLRMPLLVDGLTKVTMDKWMNITDMRYVITSRYNVILVSLSQQQSMTLFSLRSQPPVDSSVHRIICIGHVYDNHFVLV</sequence>
<dbReference type="PANTHER" id="PTHR31569">
    <property type="entry name" value="SWIM-TYPE DOMAIN-CONTAINING PROTEIN"/>
    <property type="match status" value="1"/>
</dbReference>
<feature type="non-terminal residue" evidence="3">
    <location>
        <position position="640"/>
    </location>
</feature>
<dbReference type="AlphaFoldDB" id="A0A0B2P7G5"/>